<evidence type="ECO:0000256" key="1">
    <source>
        <dbReference type="ARBA" id="ARBA00008032"/>
    </source>
</evidence>
<dbReference type="InterPro" id="IPR004931">
    <property type="entry name" value="Pro/parathymosin"/>
</dbReference>
<dbReference type="Pfam" id="PF03247">
    <property type="entry name" value="Prothymosin"/>
    <property type="match status" value="1"/>
</dbReference>
<name>A0A8C8YR38_PROSS</name>
<comment type="similarity">
    <text evidence="1">Belongs to the pro/parathymosin family.</text>
</comment>
<dbReference type="AlphaFoldDB" id="A0A8C8YR38"/>
<accession>A0A8C8YR38</accession>
<sequence length="64" mass="7077">MSHAALDPSSEIISKDLKEKKEVMERAAEGRHALANGDRGSLKLMPPHSSPGNRVRLCLKKKKK</sequence>
<reference evidence="3" key="1">
    <citation type="submission" date="2025-08" db="UniProtKB">
        <authorList>
            <consortium name="Ensembl"/>
        </authorList>
    </citation>
    <scope>IDENTIFICATION</scope>
</reference>
<protein>
    <submittedName>
        <fullName evidence="3">Uncharacterized protein</fullName>
    </submittedName>
</protein>
<dbReference type="Ensembl" id="ENSPSMT00000005318.1">
    <property type="protein sequence ID" value="ENSPSMP00000004404.1"/>
    <property type="gene ID" value="ENSPSMG00000003536.1"/>
</dbReference>
<proteinExistence type="inferred from homology"/>
<keyword evidence="4" id="KW-1185">Reference proteome</keyword>
<feature type="region of interest" description="Disordered" evidence="2">
    <location>
        <begin position="31"/>
        <end position="64"/>
    </location>
</feature>
<organism evidence="3 4">
    <name type="scientific">Prolemur simus</name>
    <name type="common">Greater bamboo lemur</name>
    <name type="synonym">Hapalemur simus</name>
    <dbReference type="NCBI Taxonomy" id="1328070"/>
    <lineage>
        <taxon>Eukaryota</taxon>
        <taxon>Metazoa</taxon>
        <taxon>Chordata</taxon>
        <taxon>Craniata</taxon>
        <taxon>Vertebrata</taxon>
        <taxon>Euteleostomi</taxon>
        <taxon>Mammalia</taxon>
        <taxon>Eutheria</taxon>
        <taxon>Euarchontoglires</taxon>
        <taxon>Primates</taxon>
        <taxon>Strepsirrhini</taxon>
        <taxon>Lemuriformes</taxon>
        <taxon>Lemuridae</taxon>
        <taxon>Prolemur</taxon>
    </lineage>
</organism>
<evidence type="ECO:0000313" key="3">
    <source>
        <dbReference type="Ensembl" id="ENSPSMP00000004404.1"/>
    </source>
</evidence>
<reference evidence="3" key="2">
    <citation type="submission" date="2025-09" db="UniProtKB">
        <authorList>
            <consortium name="Ensembl"/>
        </authorList>
    </citation>
    <scope>IDENTIFICATION</scope>
</reference>
<evidence type="ECO:0000256" key="2">
    <source>
        <dbReference type="SAM" id="MobiDB-lite"/>
    </source>
</evidence>
<dbReference type="Proteomes" id="UP000694414">
    <property type="component" value="Unplaced"/>
</dbReference>
<evidence type="ECO:0000313" key="4">
    <source>
        <dbReference type="Proteomes" id="UP000694414"/>
    </source>
</evidence>